<dbReference type="PANTHER" id="PTHR16057:SF1">
    <property type="entry name" value="PROTEIN LINES HOMOLOG 1"/>
    <property type="match status" value="1"/>
</dbReference>
<dbReference type="Proteomes" id="UP000030745">
    <property type="component" value="Unassembled WGS sequence"/>
</dbReference>
<reference evidence="1 2" key="1">
    <citation type="journal article" date="2013" name="PLoS Genet.">
        <title>Distinctive expansion of potential virulence genes in the genome of the oomycete fish pathogen Saprolegnia parasitica.</title>
        <authorList>
            <person name="Jiang R.H."/>
            <person name="de Bruijn I."/>
            <person name="Haas B.J."/>
            <person name="Belmonte R."/>
            <person name="Lobach L."/>
            <person name="Christie J."/>
            <person name="van den Ackerveken G."/>
            <person name="Bottin A."/>
            <person name="Bulone V."/>
            <person name="Diaz-Moreno S.M."/>
            <person name="Dumas B."/>
            <person name="Fan L."/>
            <person name="Gaulin E."/>
            <person name="Govers F."/>
            <person name="Grenville-Briggs L.J."/>
            <person name="Horner N.R."/>
            <person name="Levin J.Z."/>
            <person name="Mammella M."/>
            <person name="Meijer H.J."/>
            <person name="Morris P."/>
            <person name="Nusbaum C."/>
            <person name="Oome S."/>
            <person name="Phillips A.J."/>
            <person name="van Rooyen D."/>
            <person name="Rzeszutek E."/>
            <person name="Saraiva M."/>
            <person name="Secombes C.J."/>
            <person name="Seidl M.F."/>
            <person name="Snel B."/>
            <person name="Stassen J.H."/>
            <person name="Sykes S."/>
            <person name="Tripathy S."/>
            <person name="van den Berg H."/>
            <person name="Vega-Arreguin J.C."/>
            <person name="Wawra S."/>
            <person name="Young S.K."/>
            <person name="Zeng Q."/>
            <person name="Dieguez-Uribeondo J."/>
            <person name="Russ C."/>
            <person name="Tyler B.M."/>
            <person name="van West P."/>
        </authorList>
    </citation>
    <scope>NUCLEOTIDE SEQUENCE [LARGE SCALE GENOMIC DNA]</scope>
    <source>
        <strain evidence="1 2">CBS 223.65</strain>
    </source>
</reference>
<dbReference type="AlphaFoldDB" id="A0A067D4Y9"/>
<protein>
    <recommendedName>
        <fullName evidence="3">SPIN90/Ldb17 leucine-rich domain-containing protein</fullName>
    </recommendedName>
</protein>
<evidence type="ECO:0000313" key="1">
    <source>
        <dbReference type="EMBL" id="KDO33756.1"/>
    </source>
</evidence>
<accession>A0A067D4Y9</accession>
<sequence>MDALTSALLSMDPMAGHAAMKTLQTTCAFESRDECMAWTGSLLTFAGCGYQFQLLRRLLAATGDDESDASCSDSDSDCDDDPRGRWLRAAITAYADQLVALCTAASTCATTTPGVLFEYLAFLRAAIPLLGASAFEMAASVVSLLPLPQLPQYLCVECIGFLDDVAATIDADDDHDVKATVLVECSLTFLASAFPTLVELVVASSPVVGITFFVGEAKTPGLQRLLLFGLRVLQLGLRMAPTAAMLSALRTLSESAARPESLRRLPALRAKLVEIVSEEDDVLIGAALFALGLYDAHGSSPIAEAFHPVLVFDLVCATIHDDHSVLVDWLTSNETEALAYVVAFLRFLDASPSPAWPATVRVTAITHVLEATCTDLDKYQRHHIIPFNVAPLLRRLRRVLTIIQSTL</sequence>
<gene>
    <name evidence="1" type="ORF">SPRG_01637</name>
</gene>
<dbReference type="InterPro" id="IPR024875">
    <property type="entry name" value="Protein_Lines"/>
</dbReference>
<dbReference type="RefSeq" id="XP_012195394.1">
    <property type="nucleotide sequence ID" value="XM_012340004.1"/>
</dbReference>
<evidence type="ECO:0008006" key="3">
    <source>
        <dbReference type="Google" id="ProtNLM"/>
    </source>
</evidence>
<dbReference type="PANTHER" id="PTHR16057">
    <property type="entry name" value="WINS1, 2 PROTEIN"/>
    <property type="match status" value="1"/>
</dbReference>
<dbReference type="OMA" id="VECIGFL"/>
<dbReference type="KEGG" id="spar:SPRG_01637"/>
<dbReference type="GeneID" id="24124218"/>
<keyword evidence="2" id="KW-1185">Reference proteome</keyword>
<dbReference type="VEuPathDB" id="FungiDB:SPRG_01637"/>
<proteinExistence type="predicted"/>
<dbReference type="OrthoDB" id="8251209at2759"/>
<dbReference type="EMBL" id="KK583192">
    <property type="protein sequence ID" value="KDO33756.1"/>
    <property type="molecule type" value="Genomic_DNA"/>
</dbReference>
<organism evidence="1 2">
    <name type="scientific">Saprolegnia parasitica (strain CBS 223.65)</name>
    <dbReference type="NCBI Taxonomy" id="695850"/>
    <lineage>
        <taxon>Eukaryota</taxon>
        <taxon>Sar</taxon>
        <taxon>Stramenopiles</taxon>
        <taxon>Oomycota</taxon>
        <taxon>Saprolegniomycetes</taxon>
        <taxon>Saprolegniales</taxon>
        <taxon>Saprolegniaceae</taxon>
        <taxon>Saprolegnia</taxon>
    </lineage>
</organism>
<evidence type="ECO:0000313" key="2">
    <source>
        <dbReference type="Proteomes" id="UP000030745"/>
    </source>
</evidence>
<name>A0A067D4Y9_SAPPC</name>